<dbReference type="OrthoDB" id="5094645at2759"/>
<dbReference type="EMBL" id="JAGMUV010000005">
    <property type="protein sequence ID" value="KAH7155907.1"/>
    <property type="molecule type" value="Genomic_DNA"/>
</dbReference>
<keyword evidence="1" id="KW-0732">Signal</keyword>
<feature type="signal peptide" evidence="1">
    <location>
        <begin position="1"/>
        <end position="18"/>
    </location>
</feature>
<keyword evidence="3" id="KW-1185">Reference proteome</keyword>
<reference evidence="2" key="1">
    <citation type="journal article" date="2021" name="Nat. Commun.">
        <title>Genetic determinants of endophytism in the Arabidopsis root mycobiome.</title>
        <authorList>
            <person name="Mesny F."/>
            <person name="Miyauchi S."/>
            <person name="Thiergart T."/>
            <person name="Pickel B."/>
            <person name="Atanasova L."/>
            <person name="Karlsson M."/>
            <person name="Huettel B."/>
            <person name="Barry K.W."/>
            <person name="Haridas S."/>
            <person name="Chen C."/>
            <person name="Bauer D."/>
            <person name="Andreopoulos W."/>
            <person name="Pangilinan J."/>
            <person name="LaButti K."/>
            <person name="Riley R."/>
            <person name="Lipzen A."/>
            <person name="Clum A."/>
            <person name="Drula E."/>
            <person name="Henrissat B."/>
            <person name="Kohler A."/>
            <person name="Grigoriev I.V."/>
            <person name="Martin F.M."/>
            <person name="Hacquard S."/>
        </authorList>
    </citation>
    <scope>NUCLEOTIDE SEQUENCE</scope>
    <source>
        <strain evidence="2">MPI-CAGE-AT-0147</strain>
    </source>
</reference>
<organism evidence="2 3">
    <name type="scientific">Dactylonectria macrodidyma</name>
    <dbReference type="NCBI Taxonomy" id="307937"/>
    <lineage>
        <taxon>Eukaryota</taxon>
        <taxon>Fungi</taxon>
        <taxon>Dikarya</taxon>
        <taxon>Ascomycota</taxon>
        <taxon>Pezizomycotina</taxon>
        <taxon>Sordariomycetes</taxon>
        <taxon>Hypocreomycetidae</taxon>
        <taxon>Hypocreales</taxon>
        <taxon>Nectriaceae</taxon>
        <taxon>Dactylonectria</taxon>
    </lineage>
</organism>
<evidence type="ECO:0000256" key="1">
    <source>
        <dbReference type="SAM" id="SignalP"/>
    </source>
</evidence>
<feature type="chain" id="PRO_5040110984" evidence="1">
    <location>
        <begin position="19"/>
        <end position="90"/>
    </location>
</feature>
<protein>
    <submittedName>
        <fullName evidence="2">Uncharacterized protein</fullName>
    </submittedName>
</protein>
<name>A0A9P9F8H3_9HYPO</name>
<dbReference type="PROSITE" id="PS51257">
    <property type="entry name" value="PROKAR_LIPOPROTEIN"/>
    <property type="match status" value="1"/>
</dbReference>
<sequence>MYVLKNLIILALASSAFACRCTQGGTAGGRLDIPATQTSCIEAGGTVQNGGGASINCAGSNHARFDDRCRANTGQFGTGIPNLRSTCGRA</sequence>
<comment type="caution">
    <text evidence="2">The sequence shown here is derived from an EMBL/GenBank/DDBJ whole genome shotgun (WGS) entry which is preliminary data.</text>
</comment>
<evidence type="ECO:0000313" key="3">
    <source>
        <dbReference type="Proteomes" id="UP000738349"/>
    </source>
</evidence>
<proteinExistence type="predicted"/>
<dbReference type="Proteomes" id="UP000738349">
    <property type="component" value="Unassembled WGS sequence"/>
</dbReference>
<evidence type="ECO:0000313" key="2">
    <source>
        <dbReference type="EMBL" id="KAH7155907.1"/>
    </source>
</evidence>
<gene>
    <name evidence="2" type="ORF">EDB81DRAFT_880243</name>
</gene>
<dbReference type="AlphaFoldDB" id="A0A9P9F8H3"/>
<accession>A0A9P9F8H3</accession>